<dbReference type="Pfam" id="PF01494">
    <property type="entry name" value="FAD_binding_3"/>
    <property type="match status" value="1"/>
</dbReference>
<dbReference type="AlphaFoldDB" id="A0A1G8WMP1"/>
<dbReference type="PRINTS" id="PR00420">
    <property type="entry name" value="RNGMNOXGNASE"/>
</dbReference>
<accession>A0A1G8WMP1</accession>
<dbReference type="Gene3D" id="3.50.50.60">
    <property type="entry name" value="FAD/NAD(P)-binding domain"/>
    <property type="match status" value="1"/>
</dbReference>
<dbReference type="RefSeq" id="WP_089677901.1">
    <property type="nucleotide sequence ID" value="NZ_FNFO01000001.1"/>
</dbReference>
<keyword evidence="3" id="KW-1185">Reference proteome</keyword>
<dbReference type="InterPro" id="IPR050407">
    <property type="entry name" value="Geranylgeranyl_reductase"/>
</dbReference>
<feature type="domain" description="FAD-binding" evidence="1">
    <location>
        <begin position="2"/>
        <end position="170"/>
    </location>
</feature>
<protein>
    <submittedName>
        <fullName evidence="2">Geranylgeranyl reductase family</fullName>
    </submittedName>
</protein>
<dbReference type="InterPro" id="IPR036188">
    <property type="entry name" value="FAD/NAD-bd_sf"/>
</dbReference>
<dbReference type="InterPro" id="IPR011777">
    <property type="entry name" value="Geranylgeranyl_Rdtase_fam"/>
</dbReference>
<reference evidence="2 3" key="1">
    <citation type="submission" date="2016-10" db="EMBL/GenBank/DDBJ databases">
        <authorList>
            <person name="de Groot N.N."/>
        </authorList>
    </citation>
    <scope>NUCLEOTIDE SEQUENCE [LARGE SCALE GENOMIC DNA]</scope>
    <source>
        <strain evidence="2 3">DSM 25186</strain>
    </source>
</reference>
<dbReference type="GO" id="GO:0071949">
    <property type="term" value="F:FAD binding"/>
    <property type="evidence" value="ECO:0007669"/>
    <property type="project" value="InterPro"/>
</dbReference>
<dbReference type="EMBL" id="FNFO01000001">
    <property type="protein sequence ID" value="SDJ79441.1"/>
    <property type="molecule type" value="Genomic_DNA"/>
</dbReference>
<dbReference type="PROSITE" id="PS51257">
    <property type="entry name" value="PROKAR_LIPOPROTEIN"/>
    <property type="match status" value="1"/>
</dbReference>
<dbReference type="PANTHER" id="PTHR42685:SF22">
    <property type="entry name" value="CONDITIONED MEDIUM FACTOR RECEPTOR 1"/>
    <property type="match status" value="1"/>
</dbReference>
<gene>
    <name evidence="2" type="ORF">SAMN05421823_101129</name>
</gene>
<name>A0A1G8WMP1_9BACT</name>
<dbReference type="STRING" id="1075417.SAMN05421823_101129"/>
<evidence type="ECO:0000259" key="1">
    <source>
        <dbReference type="Pfam" id="PF01494"/>
    </source>
</evidence>
<sequence>MKYDVIIAGAGPAGVSCALHAAAAGLNVALLDRAAFPRDKICGDALSGNVLYELGRLPGDALRAFHGLETHQEAWGIRFYAPNHQYLDLPFPRKKHVRTAPGFVMPRVEFDAYLFQRAQTTSGITIYSGESVQDVHVDRQGVEVQTTHHQLQGELLVGADGAQSIVRRQLISYTKLDRRHHCAGLRVYYEGVMDFATPASIELHFLPELLPGYFWMFPLPGGKANVGLGMLSSVVSRRRLNLRHLLNNIIYEHPTIAPRFRHARALESIKGFGLPLGSVRRQLSGERFMLVGDAASLIDPFSGEGIGNALQSGRIAAQHAVHCITEQRYSAADLRQYDEAVYTKMGMELRVSRGLQQLARFPGLFNFVVKKANRNPEVRRLLMSMYDDVDLKRELTRPGFYVRLLTSRGG</sequence>
<dbReference type="SUPFAM" id="SSF51905">
    <property type="entry name" value="FAD/NAD(P)-binding domain"/>
    <property type="match status" value="1"/>
</dbReference>
<dbReference type="Proteomes" id="UP000198510">
    <property type="component" value="Unassembled WGS sequence"/>
</dbReference>
<organism evidence="2 3">
    <name type="scientific">Catalinimonas alkaloidigena</name>
    <dbReference type="NCBI Taxonomy" id="1075417"/>
    <lineage>
        <taxon>Bacteria</taxon>
        <taxon>Pseudomonadati</taxon>
        <taxon>Bacteroidota</taxon>
        <taxon>Cytophagia</taxon>
        <taxon>Cytophagales</taxon>
        <taxon>Catalimonadaceae</taxon>
        <taxon>Catalinimonas</taxon>
    </lineage>
</organism>
<dbReference type="PANTHER" id="PTHR42685">
    <property type="entry name" value="GERANYLGERANYL DIPHOSPHATE REDUCTASE"/>
    <property type="match status" value="1"/>
</dbReference>
<dbReference type="InterPro" id="IPR002938">
    <property type="entry name" value="FAD-bd"/>
</dbReference>
<proteinExistence type="predicted"/>
<evidence type="ECO:0000313" key="3">
    <source>
        <dbReference type="Proteomes" id="UP000198510"/>
    </source>
</evidence>
<evidence type="ECO:0000313" key="2">
    <source>
        <dbReference type="EMBL" id="SDJ79441.1"/>
    </source>
</evidence>
<dbReference type="GO" id="GO:0016628">
    <property type="term" value="F:oxidoreductase activity, acting on the CH-CH group of donors, NAD or NADP as acceptor"/>
    <property type="evidence" value="ECO:0007669"/>
    <property type="project" value="InterPro"/>
</dbReference>
<dbReference type="OrthoDB" id="9806565at2"/>
<dbReference type="NCBIfam" id="TIGR02032">
    <property type="entry name" value="GG-red-SF"/>
    <property type="match status" value="1"/>
</dbReference>